<feature type="transmembrane region" description="Helical" evidence="6">
    <location>
        <begin position="266"/>
        <end position="287"/>
    </location>
</feature>
<dbReference type="Pfam" id="PF00892">
    <property type="entry name" value="EamA"/>
    <property type="match status" value="2"/>
</dbReference>
<protein>
    <recommendedName>
        <fullName evidence="6">WAT1-related protein</fullName>
    </recommendedName>
</protein>
<evidence type="ECO:0000256" key="5">
    <source>
        <dbReference type="ARBA" id="ARBA00023136"/>
    </source>
</evidence>
<feature type="domain" description="EamA" evidence="7">
    <location>
        <begin position="26"/>
        <end position="164"/>
    </location>
</feature>
<keyword evidence="4 6" id="KW-1133">Transmembrane helix</keyword>
<organism evidence="8 9">
    <name type="scientific">Castilleja foliolosa</name>
    <dbReference type="NCBI Taxonomy" id="1961234"/>
    <lineage>
        <taxon>Eukaryota</taxon>
        <taxon>Viridiplantae</taxon>
        <taxon>Streptophyta</taxon>
        <taxon>Embryophyta</taxon>
        <taxon>Tracheophyta</taxon>
        <taxon>Spermatophyta</taxon>
        <taxon>Magnoliopsida</taxon>
        <taxon>eudicotyledons</taxon>
        <taxon>Gunneridae</taxon>
        <taxon>Pentapetalae</taxon>
        <taxon>asterids</taxon>
        <taxon>lamiids</taxon>
        <taxon>Lamiales</taxon>
        <taxon>Orobanchaceae</taxon>
        <taxon>Pedicularideae</taxon>
        <taxon>Castillejinae</taxon>
        <taxon>Castilleja</taxon>
    </lineage>
</organism>
<feature type="transmembrane region" description="Helical" evidence="6">
    <location>
        <begin position="198"/>
        <end position="218"/>
    </location>
</feature>
<feature type="domain" description="EamA" evidence="7">
    <location>
        <begin position="200"/>
        <end position="338"/>
    </location>
</feature>
<dbReference type="AlphaFoldDB" id="A0ABD3D048"/>
<evidence type="ECO:0000256" key="6">
    <source>
        <dbReference type="RuleBase" id="RU363077"/>
    </source>
</evidence>
<comment type="similarity">
    <text evidence="2 6">Belongs to the drug/metabolite transporter (DMT) superfamily. Plant drug/metabolite exporter (P-DME) (TC 2.A.7.4) family.</text>
</comment>
<feature type="transmembrane region" description="Helical" evidence="6">
    <location>
        <begin position="319"/>
        <end position="338"/>
    </location>
</feature>
<dbReference type="SUPFAM" id="SSF103481">
    <property type="entry name" value="Multidrug resistance efflux transporter EmrE"/>
    <property type="match status" value="2"/>
</dbReference>
<evidence type="ECO:0000256" key="1">
    <source>
        <dbReference type="ARBA" id="ARBA00004141"/>
    </source>
</evidence>
<keyword evidence="5 6" id="KW-0472">Membrane</keyword>
<sequence length="381" mass="41525">MADNGDCSGFANRMCSIPEKLQLHLSMLALQFGYAGFHVVSRTALNMGISKIVFPVYRNILALFLLLPFAYFLEKKKRPPLTLNLIIQFFLLAIVGITGNQGFYLLGLDNTSPTFASAVQNSVPALTFLMAAILRIEKVRLDRKDGISKIAGTLFCVAGASVITLYKGPTIYSPAPRLQLTAEPAAVASVGDENGKSWTLGCIFLIGHCLSWSGWLVFQAPVLKKYPARLSFTSYQCFFGVLQFLLIAAFVERDPQAWLVHSGAELFSVFYAGVVASGIAFAVQIWCIDRGGPVFVAVYQPVQTLVVAIMTSFLLGEQFYLGGIIGAVLIITGLYLVLWGKNEERKFGVAEINSAADHGNNNATTHIEPSITQPLLSQHNT</sequence>
<feature type="transmembrane region" description="Helical" evidence="6">
    <location>
        <begin position="115"/>
        <end position="134"/>
    </location>
</feature>
<feature type="transmembrane region" description="Helical" evidence="6">
    <location>
        <begin position="230"/>
        <end position="251"/>
    </location>
</feature>
<evidence type="ECO:0000256" key="2">
    <source>
        <dbReference type="ARBA" id="ARBA00007635"/>
    </source>
</evidence>
<evidence type="ECO:0000259" key="7">
    <source>
        <dbReference type="Pfam" id="PF00892"/>
    </source>
</evidence>
<reference evidence="9" key="1">
    <citation type="journal article" date="2024" name="IScience">
        <title>Strigolactones Initiate the Formation of Haustorium-like Structures in Castilleja.</title>
        <authorList>
            <person name="Buerger M."/>
            <person name="Peterson D."/>
            <person name="Chory J."/>
        </authorList>
    </citation>
    <scope>NUCLEOTIDE SEQUENCE [LARGE SCALE GENOMIC DNA]</scope>
</reference>
<dbReference type="InterPro" id="IPR030184">
    <property type="entry name" value="WAT1-related"/>
</dbReference>
<feature type="transmembrane region" description="Helical" evidence="6">
    <location>
        <begin position="85"/>
        <end position="103"/>
    </location>
</feature>
<feature type="transmembrane region" description="Helical" evidence="6">
    <location>
        <begin position="21"/>
        <end position="40"/>
    </location>
</feature>
<evidence type="ECO:0000256" key="4">
    <source>
        <dbReference type="ARBA" id="ARBA00022989"/>
    </source>
</evidence>
<feature type="transmembrane region" description="Helical" evidence="6">
    <location>
        <begin position="52"/>
        <end position="73"/>
    </location>
</feature>
<dbReference type="EMBL" id="JAVIJP010000028">
    <property type="protein sequence ID" value="KAL3634315.1"/>
    <property type="molecule type" value="Genomic_DNA"/>
</dbReference>
<evidence type="ECO:0000313" key="9">
    <source>
        <dbReference type="Proteomes" id="UP001632038"/>
    </source>
</evidence>
<dbReference type="Proteomes" id="UP001632038">
    <property type="component" value="Unassembled WGS sequence"/>
</dbReference>
<comment type="subcellular location">
    <subcellularLocation>
        <location evidence="1 6">Membrane</location>
        <topology evidence="1 6">Multi-pass membrane protein</topology>
    </subcellularLocation>
</comment>
<keyword evidence="3 6" id="KW-0812">Transmembrane</keyword>
<feature type="transmembrane region" description="Helical" evidence="6">
    <location>
        <begin position="294"/>
        <end position="313"/>
    </location>
</feature>
<dbReference type="GO" id="GO:0016020">
    <property type="term" value="C:membrane"/>
    <property type="evidence" value="ECO:0007669"/>
    <property type="project" value="UniProtKB-SubCell"/>
</dbReference>
<dbReference type="InterPro" id="IPR000620">
    <property type="entry name" value="EamA_dom"/>
</dbReference>
<name>A0ABD3D048_9LAMI</name>
<keyword evidence="9" id="KW-1185">Reference proteome</keyword>
<comment type="caution">
    <text evidence="8">The sequence shown here is derived from an EMBL/GenBank/DDBJ whole genome shotgun (WGS) entry which is preliminary data.</text>
</comment>
<evidence type="ECO:0000313" key="8">
    <source>
        <dbReference type="EMBL" id="KAL3634315.1"/>
    </source>
</evidence>
<gene>
    <name evidence="8" type="primary">WAT1_3</name>
    <name evidence="8" type="ORF">CASFOL_021369</name>
</gene>
<evidence type="ECO:0000256" key="3">
    <source>
        <dbReference type="ARBA" id="ARBA00022692"/>
    </source>
</evidence>
<accession>A0ABD3D048</accession>
<feature type="transmembrane region" description="Helical" evidence="6">
    <location>
        <begin position="146"/>
        <end position="166"/>
    </location>
</feature>
<dbReference type="InterPro" id="IPR037185">
    <property type="entry name" value="EmrE-like"/>
</dbReference>
<dbReference type="PANTHER" id="PTHR31218">
    <property type="entry name" value="WAT1-RELATED PROTEIN"/>
    <property type="match status" value="1"/>
</dbReference>
<proteinExistence type="inferred from homology"/>